<evidence type="ECO:0000313" key="7">
    <source>
        <dbReference type="Proteomes" id="UP000017127"/>
    </source>
</evidence>
<dbReference type="InterPro" id="IPR027417">
    <property type="entry name" value="P-loop_NTPase"/>
</dbReference>
<evidence type="ECO:0000256" key="4">
    <source>
        <dbReference type="ARBA" id="ARBA00022840"/>
    </source>
</evidence>
<evidence type="ECO:0000256" key="2">
    <source>
        <dbReference type="ARBA" id="ARBA00022801"/>
    </source>
</evidence>
<dbReference type="GO" id="GO:0005524">
    <property type="term" value="F:ATP binding"/>
    <property type="evidence" value="ECO:0007669"/>
    <property type="project" value="UniProtKB-KW"/>
</dbReference>
<dbReference type="PANTHER" id="PTHR11070:SF2">
    <property type="entry name" value="ATP-DEPENDENT DNA HELICASE SRS2"/>
    <property type="match status" value="1"/>
</dbReference>
<dbReference type="Proteomes" id="UP000017127">
    <property type="component" value="Unassembled WGS sequence"/>
</dbReference>
<dbReference type="GO" id="GO:0043138">
    <property type="term" value="F:3'-5' DNA helicase activity"/>
    <property type="evidence" value="ECO:0007669"/>
    <property type="project" value="TreeGrafter"/>
</dbReference>
<dbReference type="SUPFAM" id="SSF52540">
    <property type="entry name" value="P-loop containing nucleoside triphosphate hydrolases"/>
    <property type="match status" value="1"/>
</dbReference>
<dbReference type="OrthoDB" id="9787585at2"/>
<evidence type="ECO:0000259" key="5">
    <source>
        <dbReference type="Pfam" id="PF13361"/>
    </source>
</evidence>
<evidence type="ECO:0000256" key="1">
    <source>
        <dbReference type="ARBA" id="ARBA00022741"/>
    </source>
</evidence>
<keyword evidence="4" id="KW-0067">ATP-binding</keyword>
<gene>
    <name evidence="6" type="ORF">M595_1267</name>
</gene>
<dbReference type="AlphaFoldDB" id="U7QNL7"/>
<accession>U7QNL7</accession>
<dbReference type="Pfam" id="PF13361">
    <property type="entry name" value="UvrD_C"/>
    <property type="match status" value="1"/>
</dbReference>
<dbReference type="InterPro" id="IPR014017">
    <property type="entry name" value="DNA_helicase_UvrD-like_C"/>
</dbReference>
<keyword evidence="3 6" id="KW-0347">Helicase</keyword>
<dbReference type="GO" id="GO:0003677">
    <property type="term" value="F:DNA binding"/>
    <property type="evidence" value="ECO:0007669"/>
    <property type="project" value="InterPro"/>
</dbReference>
<name>U7QNL7_9CYAN</name>
<reference evidence="6 7" key="1">
    <citation type="journal article" date="2013" name="Front. Microbiol.">
        <title>Comparative genomic analyses of the cyanobacterium, Lyngbya aestuarii BL J, a powerful hydrogen producer.</title>
        <authorList>
            <person name="Kothari A."/>
            <person name="Vaughn M."/>
            <person name="Garcia-Pichel F."/>
        </authorList>
    </citation>
    <scope>NUCLEOTIDE SEQUENCE [LARGE SCALE GENOMIC DNA]</scope>
    <source>
        <strain evidence="6 7">BL J</strain>
    </source>
</reference>
<proteinExistence type="predicted"/>
<sequence length="121" mass="13683">MVFRTKEFLEQYEAALKNLNFPVKQIHRDQPDNPSEPGIRMGTMHRVKGLQFDYVFIPGLNSDSLPLQNGLNDCADSASQERLINGERCLLHVASTRAKKQVIVTYYGQPSSLLVGEAYKQ</sequence>
<feature type="domain" description="UvrD-like helicase C-terminal" evidence="5">
    <location>
        <begin position="11"/>
        <end position="107"/>
    </location>
</feature>
<keyword evidence="2" id="KW-0378">Hydrolase</keyword>
<dbReference type="GO" id="GO:0000725">
    <property type="term" value="P:recombinational repair"/>
    <property type="evidence" value="ECO:0007669"/>
    <property type="project" value="TreeGrafter"/>
</dbReference>
<dbReference type="RefSeq" id="WP_023065066.1">
    <property type="nucleotide sequence ID" value="NZ_AUZM01000008.1"/>
</dbReference>
<dbReference type="Gene3D" id="3.40.50.300">
    <property type="entry name" value="P-loop containing nucleotide triphosphate hydrolases"/>
    <property type="match status" value="1"/>
</dbReference>
<dbReference type="PATRIC" id="fig|1348334.3.peg.1238"/>
<organism evidence="6 7">
    <name type="scientific">Lyngbya aestuarii BL J</name>
    <dbReference type="NCBI Taxonomy" id="1348334"/>
    <lineage>
        <taxon>Bacteria</taxon>
        <taxon>Bacillati</taxon>
        <taxon>Cyanobacteriota</taxon>
        <taxon>Cyanophyceae</taxon>
        <taxon>Oscillatoriophycideae</taxon>
        <taxon>Oscillatoriales</taxon>
        <taxon>Microcoleaceae</taxon>
        <taxon>Lyngbya</taxon>
    </lineage>
</organism>
<evidence type="ECO:0000313" key="6">
    <source>
        <dbReference type="EMBL" id="ERT08720.1"/>
    </source>
</evidence>
<keyword evidence="1" id="KW-0547">Nucleotide-binding</keyword>
<dbReference type="InterPro" id="IPR000212">
    <property type="entry name" value="DNA_helicase_UvrD/REP"/>
</dbReference>
<dbReference type="GO" id="GO:0016787">
    <property type="term" value="F:hydrolase activity"/>
    <property type="evidence" value="ECO:0007669"/>
    <property type="project" value="UniProtKB-KW"/>
</dbReference>
<evidence type="ECO:0000256" key="3">
    <source>
        <dbReference type="ARBA" id="ARBA00022806"/>
    </source>
</evidence>
<dbReference type="EMBL" id="AUZM01000008">
    <property type="protein sequence ID" value="ERT08720.1"/>
    <property type="molecule type" value="Genomic_DNA"/>
</dbReference>
<dbReference type="PANTHER" id="PTHR11070">
    <property type="entry name" value="UVRD / RECB / PCRA DNA HELICASE FAMILY MEMBER"/>
    <property type="match status" value="1"/>
</dbReference>
<comment type="caution">
    <text evidence="6">The sequence shown here is derived from an EMBL/GenBank/DDBJ whole genome shotgun (WGS) entry which is preliminary data.</text>
</comment>
<keyword evidence="7" id="KW-1185">Reference proteome</keyword>
<protein>
    <submittedName>
        <fullName evidence="6">UvrD-like helicase C-terminal domain protein</fullName>
    </submittedName>
</protein>